<reference evidence="1" key="1">
    <citation type="submission" date="2018-05" db="EMBL/GenBank/DDBJ databases">
        <authorList>
            <person name="Lanie J.A."/>
            <person name="Ng W.-L."/>
            <person name="Kazmierczak K.M."/>
            <person name="Andrzejewski T.M."/>
            <person name="Davidsen T.M."/>
            <person name="Wayne K.J."/>
            <person name="Tettelin H."/>
            <person name="Glass J.I."/>
            <person name="Rusch D."/>
            <person name="Podicherti R."/>
            <person name="Tsui H.-C.T."/>
            <person name="Winkler M.E."/>
        </authorList>
    </citation>
    <scope>NUCLEOTIDE SEQUENCE</scope>
</reference>
<accession>A0A382DYD0</accession>
<evidence type="ECO:0000313" key="1">
    <source>
        <dbReference type="EMBL" id="SVB42703.1"/>
    </source>
</evidence>
<name>A0A382DYD0_9ZZZZ</name>
<protein>
    <submittedName>
        <fullName evidence="1">Uncharacterized protein</fullName>
    </submittedName>
</protein>
<proteinExistence type="predicted"/>
<dbReference type="AlphaFoldDB" id="A0A382DYD0"/>
<sequence length="77" mass="8540">ASGPMIIAIGVAIAQAITQAFIHLDKYPSSIPVFTIVIIPDIINDIPVPMIKPVIILTSMIQIKFNLNLSYSFLRRY</sequence>
<dbReference type="EMBL" id="UINC01041437">
    <property type="protein sequence ID" value="SVB42703.1"/>
    <property type="molecule type" value="Genomic_DNA"/>
</dbReference>
<feature type="non-terminal residue" evidence="1">
    <location>
        <position position="1"/>
    </location>
</feature>
<gene>
    <name evidence="1" type="ORF">METZ01_LOCUS195557</name>
</gene>
<organism evidence="1">
    <name type="scientific">marine metagenome</name>
    <dbReference type="NCBI Taxonomy" id="408172"/>
    <lineage>
        <taxon>unclassified sequences</taxon>
        <taxon>metagenomes</taxon>
        <taxon>ecological metagenomes</taxon>
    </lineage>
</organism>